<dbReference type="AlphaFoldDB" id="A0A0B6Z5A2"/>
<proteinExistence type="predicted"/>
<evidence type="ECO:0000256" key="1">
    <source>
        <dbReference type="SAM" id="Phobius"/>
    </source>
</evidence>
<keyword evidence="1" id="KW-1133">Transmembrane helix</keyword>
<feature type="transmembrane region" description="Helical" evidence="1">
    <location>
        <begin position="9"/>
        <end position="31"/>
    </location>
</feature>
<organism evidence="2">
    <name type="scientific">Arion vulgaris</name>
    <dbReference type="NCBI Taxonomy" id="1028688"/>
    <lineage>
        <taxon>Eukaryota</taxon>
        <taxon>Metazoa</taxon>
        <taxon>Spiralia</taxon>
        <taxon>Lophotrochozoa</taxon>
        <taxon>Mollusca</taxon>
        <taxon>Gastropoda</taxon>
        <taxon>Heterobranchia</taxon>
        <taxon>Euthyneura</taxon>
        <taxon>Panpulmonata</taxon>
        <taxon>Eupulmonata</taxon>
        <taxon>Stylommatophora</taxon>
        <taxon>Helicina</taxon>
        <taxon>Arionoidea</taxon>
        <taxon>Arionidae</taxon>
        <taxon>Arion</taxon>
    </lineage>
</organism>
<protein>
    <submittedName>
        <fullName evidence="2">Uncharacterized protein</fullName>
    </submittedName>
</protein>
<keyword evidence="1" id="KW-0812">Transmembrane</keyword>
<name>A0A0B6Z5A2_9EUPU</name>
<gene>
    <name evidence="2" type="primary">ORF48634</name>
</gene>
<reference evidence="2" key="1">
    <citation type="submission" date="2014-12" db="EMBL/GenBank/DDBJ databases">
        <title>Insight into the proteome of Arion vulgaris.</title>
        <authorList>
            <person name="Aradska J."/>
            <person name="Bulat T."/>
            <person name="Smidak R."/>
            <person name="Sarate P."/>
            <person name="Gangsoo J."/>
            <person name="Sialana F."/>
            <person name="Bilban M."/>
            <person name="Lubec G."/>
        </authorList>
    </citation>
    <scope>NUCLEOTIDE SEQUENCE</scope>
    <source>
        <tissue evidence="2">Skin</tissue>
    </source>
</reference>
<accession>A0A0B6Z5A2</accession>
<keyword evidence="1" id="KW-0472">Membrane</keyword>
<evidence type="ECO:0000313" key="2">
    <source>
        <dbReference type="EMBL" id="CEK63537.1"/>
    </source>
</evidence>
<sequence length="64" mass="7229">MKHVIEVSLYWYCIHSSSSTISLLSSIIIIIDSNNYYSVTCNVQNFATIMVLQNISLSQARFPA</sequence>
<dbReference type="EMBL" id="HACG01016672">
    <property type="protein sequence ID" value="CEK63537.1"/>
    <property type="molecule type" value="Transcribed_RNA"/>
</dbReference>
<feature type="non-terminal residue" evidence="2">
    <location>
        <position position="64"/>
    </location>
</feature>